<accession>A0AAV2Z557</accession>
<evidence type="ECO:0000313" key="2">
    <source>
        <dbReference type="Proteomes" id="UP001146120"/>
    </source>
</evidence>
<dbReference type="Proteomes" id="UP001146120">
    <property type="component" value="Unassembled WGS sequence"/>
</dbReference>
<reference evidence="1" key="2">
    <citation type="journal article" date="2023" name="Microbiol Resour">
        <title>Decontamination and Annotation of the Draft Genome Sequence of the Oomycete Lagenidium giganteum ARSEF 373.</title>
        <authorList>
            <person name="Morgan W.R."/>
            <person name="Tartar A."/>
        </authorList>
    </citation>
    <scope>NUCLEOTIDE SEQUENCE</scope>
    <source>
        <strain evidence="1">ARSEF 373</strain>
    </source>
</reference>
<proteinExistence type="predicted"/>
<organism evidence="1 2">
    <name type="scientific">Lagenidium giganteum</name>
    <dbReference type="NCBI Taxonomy" id="4803"/>
    <lineage>
        <taxon>Eukaryota</taxon>
        <taxon>Sar</taxon>
        <taxon>Stramenopiles</taxon>
        <taxon>Oomycota</taxon>
        <taxon>Peronosporomycetes</taxon>
        <taxon>Pythiales</taxon>
        <taxon>Pythiaceae</taxon>
    </lineage>
</organism>
<keyword evidence="2" id="KW-1185">Reference proteome</keyword>
<sequence>MINKAQGQTLAVAGLYLSRPVFAHGQLDVAVSRVSIASGLKILSSDRVGNKKTLMKNAKF</sequence>
<dbReference type="EMBL" id="DAKRPA010000075">
    <property type="protein sequence ID" value="DAZ99839.1"/>
    <property type="molecule type" value="Genomic_DNA"/>
</dbReference>
<dbReference type="AlphaFoldDB" id="A0AAV2Z557"/>
<gene>
    <name evidence="1" type="ORF">N0F65_008582</name>
</gene>
<evidence type="ECO:0000313" key="1">
    <source>
        <dbReference type="EMBL" id="DAZ99839.1"/>
    </source>
</evidence>
<reference evidence="1" key="1">
    <citation type="submission" date="2022-11" db="EMBL/GenBank/DDBJ databases">
        <authorList>
            <person name="Morgan W.R."/>
            <person name="Tartar A."/>
        </authorList>
    </citation>
    <scope>NUCLEOTIDE SEQUENCE</scope>
    <source>
        <strain evidence="1">ARSEF 373</strain>
    </source>
</reference>
<protein>
    <submittedName>
        <fullName evidence="1">Uncharacterized protein</fullName>
    </submittedName>
</protein>
<name>A0AAV2Z557_9STRA</name>
<comment type="caution">
    <text evidence="1">The sequence shown here is derived from an EMBL/GenBank/DDBJ whole genome shotgun (WGS) entry which is preliminary data.</text>
</comment>